<dbReference type="NCBIfam" id="NF045542">
    <property type="entry name" value="Clp_rel_HeadMat"/>
    <property type="match status" value="1"/>
</dbReference>
<dbReference type="AlphaFoldDB" id="W0FMS2"/>
<evidence type="ECO:0000256" key="2">
    <source>
        <dbReference type="ARBA" id="ARBA00022490"/>
    </source>
</evidence>
<evidence type="ECO:0000256" key="4">
    <source>
        <dbReference type="ARBA" id="ARBA00022801"/>
    </source>
</evidence>
<dbReference type="SUPFAM" id="SSF52096">
    <property type="entry name" value="ClpP/crotonase"/>
    <property type="match status" value="1"/>
</dbReference>
<dbReference type="PANTHER" id="PTHR10381">
    <property type="entry name" value="ATP-DEPENDENT CLP PROTEASE PROTEOLYTIC SUBUNIT"/>
    <property type="match status" value="1"/>
</dbReference>
<proteinExistence type="inferred from homology"/>
<sequence>MMARKQKYYQITTSDRVAEINIYGDITSWPWLKSDVSSFDIKQEIDGLDVDEINIFINSYGGEVAEALAIYSALKRHSAKVHTYCDGFACSAATIIFCAGDTRTMGSIALMMIHNCMSYLGFANSEEMRKAAEDNDKINQSSIEAYKKVSNLSEEEIKEMMSSETWLTAQECLEYGFATEIADDDDEEDGPQQSAFGSIRAALLNRQAEDDKAIEKKLDAILAVLQEEKTEDPEPAPQKEEEADQDPEEEPGQPEQKLNKVGNIFSLFTTN</sequence>
<dbReference type="InterPro" id="IPR001907">
    <property type="entry name" value="ClpP"/>
</dbReference>
<evidence type="ECO:0000256" key="7">
    <source>
        <dbReference type="SAM" id="MobiDB-lite"/>
    </source>
</evidence>
<feature type="compositionally biased region" description="Acidic residues" evidence="7">
    <location>
        <begin position="241"/>
        <end position="252"/>
    </location>
</feature>
<dbReference type="PANTHER" id="PTHR10381:SF70">
    <property type="entry name" value="ATP-DEPENDENT CLP PROTEASE PROTEOLYTIC SUBUNIT"/>
    <property type="match status" value="1"/>
</dbReference>
<keyword evidence="2" id="KW-0963">Cytoplasm</keyword>
<dbReference type="GO" id="GO:0006515">
    <property type="term" value="P:protein quality control for misfolded or incompletely synthesized proteins"/>
    <property type="evidence" value="ECO:0007669"/>
    <property type="project" value="TreeGrafter"/>
</dbReference>
<dbReference type="GO" id="GO:0004176">
    <property type="term" value="F:ATP-dependent peptidase activity"/>
    <property type="evidence" value="ECO:0007669"/>
    <property type="project" value="InterPro"/>
</dbReference>
<dbReference type="GO" id="GO:0004252">
    <property type="term" value="F:serine-type endopeptidase activity"/>
    <property type="evidence" value="ECO:0007669"/>
    <property type="project" value="InterPro"/>
</dbReference>
<keyword evidence="5" id="KW-0720">Serine protease</keyword>
<keyword evidence="3" id="KW-0645">Protease</keyword>
<dbReference type="Gene3D" id="3.90.226.10">
    <property type="entry name" value="2-enoyl-CoA Hydratase, Chain A, domain 1"/>
    <property type="match status" value="1"/>
</dbReference>
<protein>
    <recommendedName>
        <fullName evidence="6">ATP-dependent Clp protease proteolytic subunit</fullName>
    </recommendedName>
</protein>
<evidence type="ECO:0000256" key="3">
    <source>
        <dbReference type="ARBA" id="ARBA00022670"/>
    </source>
</evidence>
<reference evidence="8" key="1">
    <citation type="journal article" date="2013" name="PLoS ONE">
        <title>Metagenomic insights into the carbohydrate-active enzymes carried by the microorganisms adhering to solid digesta in the rumen of cows.</title>
        <authorList>
            <person name="Wang L."/>
            <person name="Hatem A."/>
            <person name="Catalyurek U.V."/>
            <person name="Morrison M."/>
            <person name="Yu Z."/>
        </authorList>
    </citation>
    <scope>NUCLEOTIDE SEQUENCE</scope>
</reference>
<evidence type="ECO:0000256" key="1">
    <source>
        <dbReference type="ARBA" id="ARBA00007039"/>
    </source>
</evidence>
<dbReference type="PRINTS" id="PR00127">
    <property type="entry name" value="CLPPROTEASEP"/>
</dbReference>
<feature type="region of interest" description="Disordered" evidence="7">
    <location>
        <begin position="224"/>
        <end position="271"/>
    </location>
</feature>
<dbReference type="GO" id="GO:0051117">
    <property type="term" value="F:ATPase binding"/>
    <property type="evidence" value="ECO:0007669"/>
    <property type="project" value="TreeGrafter"/>
</dbReference>
<accession>W0FMS2</accession>
<evidence type="ECO:0000256" key="5">
    <source>
        <dbReference type="ARBA" id="ARBA00022825"/>
    </source>
</evidence>
<dbReference type="GO" id="GO:0009368">
    <property type="term" value="C:endopeptidase Clp complex"/>
    <property type="evidence" value="ECO:0007669"/>
    <property type="project" value="TreeGrafter"/>
</dbReference>
<name>W0FMS2_9BACT</name>
<keyword evidence="4" id="KW-0378">Hydrolase</keyword>
<evidence type="ECO:0000256" key="6">
    <source>
        <dbReference type="RuleBase" id="RU003567"/>
    </source>
</evidence>
<evidence type="ECO:0000313" key="8">
    <source>
        <dbReference type="EMBL" id="AHF24087.1"/>
    </source>
</evidence>
<organism evidence="8">
    <name type="scientific">uncultured bacterium Contig643</name>
    <dbReference type="NCBI Taxonomy" id="1393602"/>
    <lineage>
        <taxon>Bacteria</taxon>
        <taxon>environmental samples</taxon>
    </lineage>
</organism>
<dbReference type="Pfam" id="PF00574">
    <property type="entry name" value="CLP_protease"/>
    <property type="match status" value="1"/>
</dbReference>
<comment type="similarity">
    <text evidence="1 6">Belongs to the peptidase S14 family.</text>
</comment>
<dbReference type="EMBL" id="KC246783">
    <property type="protein sequence ID" value="AHF24087.1"/>
    <property type="molecule type" value="Genomic_DNA"/>
</dbReference>
<dbReference type="InterPro" id="IPR029045">
    <property type="entry name" value="ClpP/crotonase-like_dom_sf"/>
</dbReference>
<dbReference type="CDD" id="cd07016">
    <property type="entry name" value="S14_ClpP_1"/>
    <property type="match status" value="1"/>
</dbReference>
<dbReference type="InterPro" id="IPR023562">
    <property type="entry name" value="ClpP/TepA"/>
</dbReference>